<gene>
    <name evidence="1" type="ORF">QFC20_002328</name>
</gene>
<reference evidence="1" key="1">
    <citation type="submission" date="2023-04" db="EMBL/GenBank/DDBJ databases">
        <title>Draft Genome sequencing of Naganishia species isolated from polar environments using Oxford Nanopore Technology.</title>
        <authorList>
            <person name="Leo P."/>
            <person name="Venkateswaran K."/>
        </authorList>
    </citation>
    <scope>NUCLEOTIDE SEQUENCE</scope>
    <source>
        <strain evidence="1">MNA-CCFEE 5262</strain>
    </source>
</reference>
<protein>
    <submittedName>
        <fullName evidence="1">Uncharacterized protein</fullName>
    </submittedName>
</protein>
<keyword evidence="2" id="KW-1185">Reference proteome</keyword>
<proteinExistence type="predicted"/>
<evidence type="ECO:0000313" key="1">
    <source>
        <dbReference type="EMBL" id="KAJ9112147.1"/>
    </source>
</evidence>
<dbReference type="Proteomes" id="UP001230649">
    <property type="component" value="Unassembled WGS sequence"/>
</dbReference>
<sequence>MSSRYDDSRGERYGERDRDGESRRRDRYDEDRRTGDDRSRKHDREDSKRERSRSRDRSHKKKRERSESRERSKKKDKKDRDRDRSLSPHSKAKAEKKAAKAAKKREEELRAAKQIAELNMYTAEDNPFHDANLTQQFQWHKKREKEKKSGITEDEAKRREQARRLEAKEELERLNKRRAEREVEMQLREEEEARLARLAESAQMAQWIAKEDDFLLEQSRRRAGIRMKENRAKAIDYLAINLRFADPNGTAKSINPLGMDEDDGWGWEDAGLEFEIDEPWLIFENLTLEDTEELQQDIQMYLSLEKSPTNIEFWQCMAVICADRLRQLNLERNPNLAAAQGQSSNAVVETDISRLLEGKSYEQLLALEDNVRSKLASREPIDVDYWEGLLRSLQSKLHQIHVVVIQNRLEQLRQKQRHQAMKVQEELGGTITNSAAVADATEVTEAEAEAVEEEEEIEGYSREMSPELLDPATLPPEDRNLPIVHEEDELRALFAARRLVSSADFLPRGQRATNFVEDVAAPSLADLAAERLYKDEAARNLDEDEEFFNLEEGLDNPGTYSWEDKFRPRKPRFFNRVHTGFEWNKYNQTHYDTDNPPPKVVQGYKFNIFYPDLIDKTKTPSYKFVRTKDDPDTCLLVFTAGPPYEDIAFRIVDKEWEYSHKRGFRSSFDRGVLQLYFNFKRQFYRKFLIPRANASEIEIDQCLRKLDFLLEQGSLRASPVQLEVFPLVVWPVSQTSGGGGLAL</sequence>
<accession>A0ACC2WKI0</accession>
<organism evidence="1 2">
    <name type="scientific">Naganishia adeliensis</name>
    <dbReference type="NCBI Taxonomy" id="92952"/>
    <lineage>
        <taxon>Eukaryota</taxon>
        <taxon>Fungi</taxon>
        <taxon>Dikarya</taxon>
        <taxon>Basidiomycota</taxon>
        <taxon>Agaricomycotina</taxon>
        <taxon>Tremellomycetes</taxon>
        <taxon>Filobasidiales</taxon>
        <taxon>Filobasidiaceae</taxon>
        <taxon>Naganishia</taxon>
    </lineage>
</organism>
<name>A0ACC2WKI0_9TREE</name>
<comment type="caution">
    <text evidence="1">The sequence shown here is derived from an EMBL/GenBank/DDBJ whole genome shotgun (WGS) entry which is preliminary data.</text>
</comment>
<dbReference type="EMBL" id="JASBWS010000016">
    <property type="protein sequence ID" value="KAJ9112147.1"/>
    <property type="molecule type" value="Genomic_DNA"/>
</dbReference>
<evidence type="ECO:0000313" key="2">
    <source>
        <dbReference type="Proteomes" id="UP001230649"/>
    </source>
</evidence>